<feature type="transmembrane region" description="Helical" evidence="1">
    <location>
        <begin position="476"/>
        <end position="499"/>
    </location>
</feature>
<dbReference type="EMBL" id="BAAANB010000021">
    <property type="protein sequence ID" value="GAA2033573.1"/>
    <property type="molecule type" value="Genomic_DNA"/>
</dbReference>
<proteinExistence type="predicted"/>
<comment type="caution">
    <text evidence="2">The sequence shown here is derived from an EMBL/GenBank/DDBJ whole genome shotgun (WGS) entry which is preliminary data.</text>
</comment>
<feature type="transmembrane region" description="Helical" evidence="1">
    <location>
        <begin position="361"/>
        <end position="384"/>
    </location>
</feature>
<feature type="transmembrane region" description="Helical" evidence="1">
    <location>
        <begin position="64"/>
        <end position="82"/>
    </location>
</feature>
<name>A0ABP5FT95_9MICO</name>
<sequence length="788" mass="82208">MRSRIVGQVCLLGAAAAALVVAWVSTGSSPGLVSWWLAVVLFGVLLPGWVLTRCLRSGPVSTTDLGWAGPAGLVLALATWLVGHLVGHSLPTLVVGPLVAVVLLAVPATRRRVLRTADGGGGRAPWPAWAALALVLLAVVRWMWVMGLSKTAPQPTARFQLYYQDLLYQAALTGEARRNLVPGYPMVNGEPLGYHWFFHALAAQLSGSGLDDLDVVTRLLPSVLVVMLVLLAAAVGRQATGHWSGGLGAAAGVALVRPLPSDVWTEGGLSPVPGYWEVSPTALLGWVFGLALVGCLIAVLRRSSDDSRAPAALLPFFAVGAAGAKSAQLPVIVGGVALAGLAALVLEWRHRRAAPGALKGLVLRYAVCLGILVVVMVLAVLVIYPGAYGLRLDPGAWPAAQSSLVYGHQVTDPGAETTAVLVSLLRRWVPTVLPALGVLVLLRRRPGDPAGWIGAGTVLAGVLAAMAFTHPSASQYYFTMAALPIGYALSGAGVAELVRTELAPRAESDQAPIAQVRSRVLVLLGLAAAGFVTVAVVRRLLPSNGRRPTSLASLTGTTEMAQTWLAPTLATLGVLLLVVTLVWLVGRRSLDVLHRGTWAALLVVAAVGAGGFAVLQSLAPLSDPGTPHSASPATDRAKRPAISPALFQAGQYLRLHASPGDIVATNRVWSGLSPAGRQDNRDFSVSALSGLRTDVGGYGYAPRLLEGLQPGVPYTVAPFWDQPRLDAELALVRAPTAAGLEAAYRTQGVRWIVADERSGPVSADLARLTDVVSHVDGVWLARLRPGGA</sequence>
<evidence type="ECO:0000313" key="2">
    <source>
        <dbReference type="EMBL" id="GAA2033573.1"/>
    </source>
</evidence>
<feature type="transmembrane region" description="Helical" evidence="1">
    <location>
        <begin position="88"/>
        <end position="106"/>
    </location>
</feature>
<keyword evidence="1" id="KW-1133">Transmembrane helix</keyword>
<feature type="transmembrane region" description="Helical" evidence="1">
    <location>
        <begin position="280"/>
        <end position="300"/>
    </location>
</feature>
<feature type="transmembrane region" description="Helical" evidence="1">
    <location>
        <begin position="330"/>
        <end position="349"/>
    </location>
</feature>
<evidence type="ECO:0000313" key="3">
    <source>
        <dbReference type="Proteomes" id="UP001501285"/>
    </source>
</evidence>
<feature type="transmembrane region" description="Helical" evidence="1">
    <location>
        <begin position="243"/>
        <end position="260"/>
    </location>
</feature>
<keyword evidence="1" id="KW-0472">Membrane</keyword>
<organism evidence="2 3">
    <name type="scientific">Terrabacter terrae</name>
    <dbReference type="NCBI Taxonomy" id="318434"/>
    <lineage>
        <taxon>Bacteria</taxon>
        <taxon>Bacillati</taxon>
        <taxon>Actinomycetota</taxon>
        <taxon>Actinomycetes</taxon>
        <taxon>Micrococcales</taxon>
        <taxon>Intrasporangiaceae</taxon>
        <taxon>Terrabacter</taxon>
    </lineage>
</organism>
<dbReference type="RefSeq" id="WP_343991773.1">
    <property type="nucleotide sequence ID" value="NZ_BAAANB010000021.1"/>
</dbReference>
<reference evidence="3" key="1">
    <citation type="journal article" date="2019" name="Int. J. Syst. Evol. Microbiol.">
        <title>The Global Catalogue of Microorganisms (GCM) 10K type strain sequencing project: providing services to taxonomists for standard genome sequencing and annotation.</title>
        <authorList>
            <consortium name="The Broad Institute Genomics Platform"/>
            <consortium name="The Broad Institute Genome Sequencing Center for Infectious Disease"/>
            <person name="Wu L."/>
            <person name="Ma J."/>
        </authorList>
    </citation>
    <scope>NUCLEOTIDE SEQUENCE [LARGE SCALE GENOMIC DNA]</scope>
    <source>
        <strain evidence="3">JCM 14283</strain>
    </source>
</reference>
<evidence type="ECO:0000256" key="1">
    <source>
        <dbReference type="SAM" id="Phobius"/>
    </source>
</evidence>
<feature type="transmembrane region" description="Helical" evidence="1">
    <location>
        <begin position="215"/>
        <end position="236"/>
    </location>
</feature>
<feature type="transmembrane region" description="Helical" evidence="1">
    <location>
        <begin position="449"/>
        <end position="470"/>
    </location>
</feature>
<gene>
    <name evidence="2" type="ORF">GCM10009740_25060</name>
</gene>
<keyword evidence="3" id="KW-1185">Reference proteome</keyword>
<accession>A0ABP5FT95</accession>
<feature type="transmembrane region" description="Helical" evidence="1">
    <location>
        <begin position="126"/>
        <end position="144"/>
    </location>
</feature>
<feature type="transmembrane region" description="Helical" evidence="1">
    <location>
        <begin position="561"/>
        <end position="586"/>
    </location>
</feature>
<protein>
    <submittedName>
        <fullName evidence="2">Uncharacterized protein</fullName>
    </submittedName>
</protein>
<feature type="transmembrane region" description="Helical" evidence="1">
    <location>
        <begin position="598"/>
        <end position="619"/>
    </location>
</feature>
<feature type="transmembrane region" description="Helical" evidence="1">
    <location>
        <begin position="520"/>
        <end position="541"/>
    </location>
</feature>
<feature type="transmembrane region" description="Helical" evidence="1">
    <location>
        <begin position="307"/>
        <end position="324"/>
    </location>
</feature>
<dbReference type="Proteomes" id="UP001501285">
    <property type="component" value="Unassembled WGS sequence"/>
</dbReference>
<keyword evidence="1" id="KW-0812">Transmembrane</keyword>
<feature type="transmembrane region" description="Helical" evidence="1">
    <location>
        <begin position="32"/>
        <end position="52"/>
    </location>
</feature>
<feature type="transmembrane region" description="Helical" evidence="1">
    <location>
        <begin position="425"/>
        <end position="442"/>
    </location>
</feature>